<name>A0A9P9AMK4_9HYPO</name>
<gene>
    <name evidence="2" type="ORF">B0T10DRAFT_81293</name>
</gene>
<proteinExistence type="predicted"/>
<sequence>MYLAHCGSHYILSVKFLLLLLSSSSTGLPVSPQLPTSSLPSTNVNTVFRERGAANKIKWAQALASDPQTHPGCFGILS</sequence>
<dbReference type="AlphaFoldDB" id="A0A9P9AMK4"/>
<reference evidence="2 3" key="1">
    <citation type="journal article" date="2021" name="Nat. Commun.">
        <title>Genetic determinants of endophytism in the Arabidopsis root mycobiome.</title>
        <authorList>
            <person name="Mesny F."/>
            <person name="Miyauchi S."/>
            <person name="Thiergart T."/>
            <person name="Pickel B."/>
            <person name="Atanasova L."/>
            <person name="Karlsson M."/>
            <person name="Huettel B."/>
            <person name="Barry K.W."/>
            <person name="Haridas S."/>
            <person name="Chen C."/>
            <person name="Bauer D."/>
            <person name="Andreopoulos W."/>
            <person name="Pangilinan J."/>
            <person name="LaButti K."/>
            <person name="Riley R."/>
            <person name="Lipzen A."/>
            <person name="Clum A."/>
            <person name="Drula E."/>
            <person name="Henrissat B."/>
            <person name="Kohler A."/>
            <person name="Grigoriev I.V."/>
            <person name="Martin F.M."/>
            <person name="Hacquard S."/>
        </authorList>
    </citation>
    <scope>NUCLEOTIDE SEQUENCE [LARGE SCALE GENOMIC DNA]</scope>
    <source>
        <strain evidence="2 3">MPI-CAGE-CH-0241</strain>
    </source>
</reference>
<organism evidence="2 3">
    <name type="scientific">Thelonectria olida</name>
    <dbReference type="NCBI Taxonomy" id="1576542"/>
    <lineage>
        <taxon>Eukaryota</taxon>
        <taxon>Fungi</taxon>
        <taxon>Dikarya</taxon>
        <taxon>Ascomycota</taxon>
        <taxon>Pezizomycotina</taxon>
        <taxon>Sordariomycetes</taxon>
        <taxon>Hypocreomycetidae</taxon>
        <taxon>Hypocreales</taxon>
        <taxon>Nectriaceae</taxon>
        <taxon>Thelonectria</taxon>
    </lineage>
</organism>
<feature type="signal peptide" evidence="1">
    <location>
        <begin position="1"/>
        <end position="27"/>
    </location>
</feature>
<accession>A0A9P9AMK4</accession>
<evidence type="ECO:0008006" key="4">
    <source>
        <dbReference type="Google" id="ProtNLM"/>
    </source>
</evidence>
<evidence type="ECO:0000313" key="3">
    <source>
        <dbReference type="Proteomes" id="UP000777438"/>
    </source>
</evidence>
<feature type="chain" id="PRO_5040442500" description="Secreted protein" evidence="1">
    <location>
        <begin position="28"/>
        <end position="78"/>
    </location>
</feature>
<evidence type="ECO:0000313" key="2">
    <source>
        <dbReference type="EMBL" id="KAH6886464.1"/>
    </source>
</evidence>
<protein>
    <recommendedName>
        <fullName evidence="4">Secreted protein</fullName>
    </recommendedName>
</protein>
<evidence type="ECO:0000256" key="1">
    <source>
        <dbReference type="SAM" id="SignalP"/>
    </source>
</evidence>
<keyword evidence="3" id="KW-1185">Reference proteome</keyword>
<dbReference type="Proteomes" id="UP000777438">
    <property type="component" value="Unassembled WGS sequence"/>
</dbReference>
<comment type="caution">
    <text evidence="2">The sequence shown here is derived from an EMBL/GenBank/DDBJ whole genome shotgun (WGS) entry which is preliminary data.</text>
</comment>
<dbReference type="EMBL" id="JAGPYM010000016">
    <property type="protein sequence ID" value="KAH6886464.1"/>
    <property type="molecule type" value="Genomic_DNA"/>
</dbReference>
<keyword evidence="1" id="KW-0732">Signal</keyword>